<gene>
    <name evidence="3" type="ORF">HII31_09297</name>
</gene>
<comment type="similarity">
    <text evidence="1">Belongs to the D-glutamate cyclase family.</text>
</comment>
<dbReference type="FunFam" id="3.30.2040.10:FF:000001">
    <property type="entry name" value="D-glutamate cyclase, mitochondrial"/>
    <property type="match status" value="1"/>
</dbReference>
<evidence type="ECO:0000313" key="3">
    <source>
        <dbReference type="EMBL" id="KAF7189319.1"/>
    </source>
</evidence>
<reference evidence="3" key="1">
    <citation type="submission" date="2020-04" db="EMBL/GenBank/DDBJ databases">
        <title>Draft genome resource of the tomato pathogen Pseudocercospora fuligena.</title>
        <authorList>
            <person name="Zaccaron A."/>
        </authorList>
    </citation>
    <scope>NUCLEOTIDE SEQUENCE</scope>
    <source>
        <strain evidence="3">PF001</strain>
    </source>
</reference>
<dbReference type="Gene3D" id="3.40.1640.10">
    <property type="entry name" value="PSTPO5379-like"/>
    <property type="match status" value="1"/>
</dbReference>
<evidence type="ECO:0000256" key="2">
    <source>
        <dbReference type="ARBA" id="ARBA00023239"/>
    </source>
</evidence>
<dbReference type="Pfam" id="PF07286">
    <property type="entry name" value="D-Glu_cyclase"/>
    <property type="match status" value="1"/>
</dbReference>
<evidence type="ECO:0000313" key="4">
    <source>
        <dbReference type="Proteomes" id="UP000660729"/>
    </source>
</evidence>
<dbReference type="InterPro" id="IPR009906">
    <property type="entry name" value="D-Glu_cyclase"/>
</dbReference>
<sequence length="290" mass="32165">MSQIRTGLALRRAARNNEIQGSTAGLAPGWSQANLIVVPSQYANDFRLLCMRNPVPCPLLAESDKVGSYDRVKSRVPFLEDEDIMEHTCDLRKDAPKYMVYQDGKLVQDHCPDVVQDWTDDHVGFLLGCSFTFERALTAAGLPPRNITDKRNVPMYRTKTPLNPSGVFRDCTYVVSMRAYKESEIDKVREITRPYALMHGEPIDWGWDALERLGITDISKPEWGDSPLSSDGKPLGDVKGSSDDVPVFWGCGVTPQDAVLKAKIAGTVIAHAPGHMIGLDFRDSDVARIS</sequence>
<keyword evidence="2 3" id="KW-0456">Lyase</keyword>
<organism evidence="3 4">
    <name type="scientific">Pseudocercospora fuligena</name>
    <dbReference type="NCBI Taxonomy" id="685502"/>
    <lineage>
        <taxon>Eukaryota</taxon>
        <taxon>Fungi</taxon>
        <taxon>Dikarya</taxon>
        <taxon>Ascomycota</taxon>
        <taxon>Pezizomycotina</taxon>
        <taxon>Dothideomycetes</taxon>
        <taxon>Dothideomycetidae</taxon>
        <taxon>Mycosphaerellales</taxon>
        <taxon>Mycosphaerellaceae</taxon>
        <taxon>Pseudocercospora</taxon>
    </lineage>
</organism>
<accession>A0A8H6RE83</accession>
<dbReference type="EMBL" id="JABCIY010000191">
    <property type="protein sequence ID" value="KAF7189319.1"/>
    <property type="molecule type" value="Genomic_DNA"/>
</dbReference>
<dbReference type="GO" id="GO:0006536">
    <property type="term" value="P:glutamate metabolic process"/>
    <property type="evidence" value="ECO:0007669"/>
    <property type="project" value="TreeGrafter"/>
</dbReference>
<comment type="caution">
    <text evidence="3">The sequence shown here is derived from an EMBL/GenBank/DDBJ whole genome shotgun (WGS) entry which is preliminary data.</text>
</comment>
<keyword evidence="4" id="KW-1185">Reference proteome</keyword>
<name>A0A8H6RE83_9PEZI</name>
<evidence type="ECO:0000256" key="1">
    <source>
        <dbReference type="ARBA" id="ARBA00007896"/>
    </source>
</evidence>
<protein>
    <submittedName>
        <fullName evidence="3">Putative hydro-lyase</fullName>
    </submittedName>
</protein>
<dbReference type="AlphaFoldDB" id="A0A8H6RE83"/>
<dbReference type="GO" id="GO:0047820">
    <property type="term" value="F:D-glutamate cyclase activity"/>
    <property type="evidence" value="ECO:0007669"/>
    <property type="project" value="TreeGrafter"/>
</dbReference>
<dbReference type="Proteomes" id="UP000660729">
    <property type="component" value="Unassembled WGS sequence"/>
</dbReference>
<dbReference type="OrthoDB" id="10262538at2759"/>
<dbReference type="PANTHER" id="PTHR32022">
    <property type="entry name" value="D-GLUTAMATE CYCLASE, MITOCHONDRIAL"/>
    <property type="match status" value="1"/>
</dbReference>
<dbReference type="InterPro" id="IPR038021">
    <property type="entry name" value="Putative_hydro-lyase"/>
</dbReference>
<dbReference type="PANTHER" id="PTHR32022:SF10">
    <property type="entry name" value="D-GLUTAMATE CYCLASE, MITOCHONDRIAL"/>
    <property type="match status" value="1"/>
</dbReference>
<proteinExistence type="inferred from homology"/>
<dbReference type="Gene3D" id="3.30.2040.10">
    <property type="entry name" value="PSTPO5379-like domain"/>
    <property type="match status" value="1"/>
</dbReference>
<dbReference type="SUPFAM" id="SSF160920">
    <property type="entry name" value="PSTPO5379-like"/>
    <property type="match status" value="1"/>
</dbReference>